<sequence length="305" mass="35081">MYSAKSKCNTQGIPFMPFNIPLVSRASLNNGINGTKLYAPKPIRSIPPMSLLAQKIPTLDLSSVPLLSKLQQLNQSAEEVMNSSNGETSVTADLARLERRTSEASFQSNREESAFKPCNEGHGEEESPSLSSSSKVIKSLNKEDTSENKEKEPLKRWNRTDDKHLWKIIRTVAEDQNESLEEILECIINDTQSSYWKMILPTLRDQVESFSESQTLDQVDKKGMKFFVKRVIKLNNMRAVSRREHKLIRKLLRSNKKESSLDWEQILFHFPGKRIQELMEYTLQNFPKYFQNSDAEKPVNIQKVQ</sequence>
<dbReference type="EMBL" id="CAMPGE010029256">
    <property type="protein sequence ID" value="CAI2386724.1"/>
    <property type="molecule type" value="Genomic_DNA"/>
</dbReference>
<feature type="region of interest" description="Disordered" evidence="1">
    <location>
        <begin position="99"/>
        <end position="155"/>
    </location>
</feature>
<evidence type="ECO:0000313" key="3">
    <source>
        <dbReference type="Proteomes" id="UP001295684"/>
    </source>
</evidence>
<feature type="compositionally biased region" description="Basic and acidic residues" evidence="1">
    <location>
        <begin position="109"/>
        <end position="125"/>
    </location>
</feature>
<proteinExistence type="predicted"/>
<reference evidence="2" key="1">
    <citation type="submission" date="2023-07" db="EMBL/GenBank/DDBJ databases">
        <authorList>
            <consortium name="AG Swart"/>
            <person name="Singh M."/>
            <person name="Singh A."/>
            <person name="Seah K."/>
            <person name="Emmerich C."/>
        </authorList>
    </citation>
    <scope>NUCLEOTIDE SEQUENCE</scope>
    <source>
        <strain evidence="2">DP1</strain>
    </source>
</reference>
<evidence type="ECO:0000256" key="1">
    <source>
        <dbReference type="SAM" id="MobiDB-lite"/>
    </source>
</evidence>
<accession>A0AAD1Y8P1</accession>
<organism evidence="2 3">
    <name type="scientific">Euplotes crassus</name>
    <dbReference type="NCBI Taxonomy" id="5936"/>
    <lineage>
        <taxon>Eukaryota</taxon>
        <taxon>Sar</taxon>
        <taxon>Alveolata</taxon>
        <taxon>Ciliophora</taxon>
        <taxon>Intramacronucleata</taxon>
        <taxon>Spirotrichea</taxon>
        <taxon>Hypotrichia</taxon>
        <taxon>Euplotida</taxon>
        <taxon>Euplotidae</taxon>
        <taxon>Moneuplotes</taxon>
    </lineage>
</organism>
<dbReference type="AlphaFoldDB" id="A0AAD1Y8P1"/>
<feature type="compositionally biased region" description="Basic and acidic residues" evidence="1">
    <location>
        <begin position="140"/>
        <end position="155"/>
    </location>
</feature>
<gene>
    <name evidence="2" type="ORF">ECRASSUSDP1_LOCUS28348</name>
</gene>
<dbReference type="Proteomes" id="UP001295684">
    <property type="component" value="Unassembled WGS sequence"/>
</dbReference>
<protein>
    <submittedName>
        <fullName evidence="2">Uncharacterized protein</fullName>
    </submittedName>
</protein>
<comment type="caution">
    <text evidence="2">The sequence shown here is derived from an EMBL/GenBank/DDBJ whole genome shotgun (WGS) entry which is preliminary data.</text>
</comment>
<name>A0AAD1Y8P1_EUPCR</name>
<keyword evidence="3" id="KW-1185">Reference proteome</keyword>
<evidence type="ECO:0000313" key="2">
    <source>
        <dbReference type="EMBL" id="CAI2386724.1"/>
    </source>
</evidence>